<evidence type="ECO:0000259" key="6">
    <source>
        <dbReference type="PROSITE" id="PS50106"/>
    </source>
</evidence>
<dbReference type="Gene3D" id="2.30.42.10">
    <property type="match status" value="1"/>
</dbReference>
<dbReference type="Gene3D" id="3.90.226.10">
    <property type="entry name" value="2-enoyl-CoA Hydratase, Chain A, domain 1"/>
    <property type="match status" value="1"/>
</dbReference>
<dbReference type="CDD" id="cd07560">
    <property type="entry name" value="Peptidase_S41_CPP"/>
    <property type="match status" value="1"/>
</dbReference>
<dbReference type="Gene3D" id="1.10.101.10">
    <property type="entry name" value="PGBD-like superfamily/PGBD"/>
    <property type="match status" value="1"/>
</dbReference>
<dbReference type="CDD" id="cd06782">
    <property type="entry name" value="cpPDZ_CPP-like"/>
    <property type="match status" value="1"/>
</dbReference>
<dbReference type="PROSITE" id="PS50106">
    <property type="entry name" value="PDZ"/>
    <property type="match status" value="1"/>
</dbReference>
<proteinExistence type="inferred from homology"/>
<organism evidence="7 8">
    <name type="scientific">Fictibacillus enclensis</name>
    <dbReference type="NCBI Taxonomy" id="1017270"/>
    <lineage>
        <taxon>Bacteria</taxon>
        <taxon>Bacillati</taxon>
        <taxon>Bacillota</taxon>
        <taxon>Bacilli</taxon>
        <taxon>Bacillales</taxon>
        <taxon>Fictibacillaceae</taxon>
        <taxon>Fictibacillus</taxon>
    </lineage>
</organism>
<dbReference type="GO" id="GO:0007165">
    <property type="term" value="P:signal transduction"/>
    <property type="evidence" value="ECO:0007669"/>
    <property type="project" value="TreeGrafter"/>
</dbReference>
<keyword evidence="3 5" id="KW-0378">Hydrolase</keyword>
<keyword evidence="2 5" id="KW-0645">Protease</keyword>
<dbReference type="GO" id="GO:0030288">
    <property type="term" value="C:outer membrane-bounded periplasmic space"/>
    <property type="evidence" value="ECO:0007669"/>
    <property type="project" value="TreeGrafter"/>
</dbReference>
<evidence type="ECO:0000256" key="1">
    <source>
        <dbReference type="ARBA" id="ARBA00009179"/>
    </source>
</evidence>
<dbReference type="Pfam" id="PF03572">
    <property type="entry name" value="Peptidase_S41"/>
    <property type="match status" value="1"/>
</dbReference>
<dbReference type="PANTHER" id="PTHR32060:SF29">
    <property type="entry name" value="CARBOXY-TERMINAL PROCESSING PROTEASE CTPB"/>
    <property type="match status" value="1"/>
</dbReference>
<dbReference type="OrthoDB" id="9812068at2"/>
<dbReference type="FunFam" id="3.30.750.44:FF:000001">
    <property type="entry name" value="S41 family peptidase"/>
    <property type="match status" value="1"/>
</dbReference>
<evidence type="ECO:0000313" key="7">
    <source>
        <dbReference type="EMBL" id="KSU83134.1"/>
    </source>
</evidence>
<accession>A0A0V8J7T4</accession>
<dbReference type="AlphaFoldDB" id="A0A0V8J7T4"/>
<dbReference type="SUPFAM" id="SSF50156">
    <property type="entry name" value="PDZ domain-like"/>
    <property type="match status" value="1"/>
</dbReference>
<reference evidence="7 8" key="1">
    <citation type="journal article" date="2014" name="Antonie Van Leeuwenhoek">
        <title>Fictibacillus enclensis sp. nov., isolated from marine sediment.</title>
        <authorList>
            <person name="Dastager S.G."/>
            <person name="Mawlankar R."/>
            <person name="Srinivasan K."/>
            <person name="Tang S.K."/>
            <person name="Lee J.C."/>
            <person name="Ramana V.V."/>
            <person name="Shouche Y.S."/>
        </authorList>
    </citation>
    <scope>NUCLEOTIDE SEQUENCE [LARGE SCALE GENOMIC DNA]</scope>
    <source>
        <strain evidence="7 8">NIO-1003</strain>
    </source>
</reference>
<dbReference type="SMART" id="SM00245">
    <property type="entry name" value="TSPc"/>
    <property type="match status" value="1"/>
</dbReference>
<dbReference type="SUPFAM" id="SSF52096">
    <property type="entry name" value="ClpP/crotonase"/>
    <property type="match status" value="1"/>
</dbReference>
<keyword evidence="4 5" id="KW-0720">Serine protease</keyword>
<dbReference type="FunFam" id="2.30.42.10:FF:000063">
    <property type="entry name" value="Peptidase, S41 family"/>
    <property type="match status" value="1"/>
</dbReference>
<protein>
    <submittedName>
        <fullName evidence="7">Peptidase S41</fullName>
    </submittedName>
</protein>
<evidence type="ECO:0000313" key="8">
    <source>
        <dbReference type="Proteomes" id="UP000054099"/>
    </source>
</evidence>
<dbReference type="InterPro" id="IPR029045">
    <property type="entry name" value="ClpP/crotonase-like_dom_sf"/>
</dbReference>
<dbReference type="RefSeq" id="WP_061971931.1">
    <property type="nucleotide sequence ID" value="NZ_FMAV01000002.1"/>
</dbReference>
<evidence type="ECO:0000256" key="2">
    <source>
        <dbReference type="ARBA" id="ARBA00022670"/>
    </source>
</evidence>
<feature type="domain" description="PDZ" evidence="6">
    <location>
        <begin position="96"/>
        <end position="172"/>
    </location>
</feature>
<dbReference type="Proteomes" id="UP000054099">
    <property type="component" value="Unassembled WGS sequence"/>
</dbReference>
<dbReference type="InterPro" id="IPR002477">
    <property type="entry name" value="Peptidoglycan-bd-like"/>
</dbReference>
<dbReference type="PANTHER" id="PTHR32060">
    <property type="entry name" value="TAIL-SPECIFIC PROTEASE"/>
    <property type="match status" value="1"/>
</dbReference>
<dbReference type="SMART" id="SM00228">
    <property type="entry name" value="PDZ"/>
    <property type="match status" value="1"/>
</dbReference>
<dbReference type="Pfam" id="PF22694">
    <property type="entry name" value="CtpB_N-like"/>
    <property type="match status" value="1"/>
</dbReference>
<comment type="similarity">
    <text evidence="1 5">Belongs to the peptidase S41A family.</text>
</comment>
<gene>
    <name evidence="7" type="ORF">AS030_11145</name>
</gene>
<sequence length="486" mass="53050">MKRKVVALLMVLSLVIGAGGMYGWMKWSQNDQSIGNAGTVNELKSTKAPVNQDEEFAKLQKTYQLISSRYYQKVSSDKLLEGAIDGMVKTLKDPYSVYMDEDTASQFTQSLDSSFEGIGTEVSMVDGKVTVIAPFKDSPAERSGVKPNDQIVSVDGKSLEGLDLYKAVLKIRGKKGSTVTLGIKRKGVNDTLKIDVKRDTIPIETVYSNVQKVDGKKIGVLNITSFSEDTGSDFKKKLSDLEGQDIQGLVIDVRGNPGGYLDAVDSMLKEIIPEGKPFVQIQDRKGNKQRFVSELKEKKDYPIVGLVDGGSASASEIMAGALKEAGGYPLVGEKTFGKGTVQQTIDLGDGSNVKLTLAKWLTPDGNWIHKKGIKPNYAVKQPAYFYSSPLSIEKPLAYDMNSEQVKTAQKMLKGLGFDPGRADGYFDEKTETAVTAFQKANKLTPSGKIDQKTAGEIESKIITQVRNKKNDLQLQTALKIAANKKN</sequence>
<dbReference type="EMBL" id="LNQN01000002">
    <property type="protein sequence ID" value="KSU83134.1"/>
    <property type="molecule type" value="Genomic_DNA"/>
</dbReference>
<dbReference type="Pfam" id="PF01471">
    <property type="entry name" value="PG_binding_1"/>
    <property type="match status" value="1"/>
</dbReference>
<dbReference type="InterPro" id="IPR005151">
    <property type="entry name" value="Tail-specific_protease"/>
</dbReference>
<dbReference type="InterPro" id="IPR055210">
    <property type="entry name" value="CtpA/B_N"/>
</dbReference>
<dbReference type="InterPro" id="IPR036034">
    <property type="entry name" value="PDZ_sf"/>
</dbReference>
<dbReference type="InterPro" id="IPR036366">
    <property type="entry name" value="PGBDSf"/>
</dbReference>
<dbReference type="Pfam" id="PF13180">
    <property type="entry name" value="PDZ_2"/>
    <property type="match status" value="1"/>
</dbReference>
<dbReference type="GO" id="GO:0006508">
    <property type="term" value="P:proteolysis"/>
    <property type="evidence" value="ECO:0007669"/>
    <property type="project" value="UniProtKB-KW"/>
</dbReference>
<evidence type="ECO:0000256" key="3">
    <source>
        <dbReference type="ARBA" id="ARBA00022801"/>
    </source>
</evidence>
<dbReference type="SUPFAM" id="SSF47090">
    <property type="entry name" value="PGBD-like"/>
    <property type="match status" value="1"/>
</dbReference>
<dbReference type="NCBIfam" id="TIGR00225">
    <property type="entry name" value="prc"/>
    <property type="match status" value="1"/>
</dbReference>
<name>A0A0V8J7T4_9BACL</name>
<comment type="caution">
    <text evidence="7">The sequence shown here is derived from an EMBL/GenBank/DDBJ whole genome shotgun (WGS) entry which is preliminary data.</text>
</comment>
<evidence type="ECO:0000256" key="4">
    <source>
        <dbReference type="ARBA" id="ARBA00022825"/>
    </source>
</evidence>
<dbReference type="InterPro" id="IPR004447">
    <property type="entry name" value="Peptidase_S41A"/>
</dbReference>
<keyword evidence="8" id="KW-1185">Reference proteome</keyword>
<dbReference type="Gene3D" id="3.30.750.44">
    <property type="match status" value="1"/>
</dbReference>
<dbReference type="InterPro" id="IPR001478">
    <property type="entry name" value="PDZ"/>
</dbReference>
<dbReference type="GO" id="GO:0004252">
    <property type="term" value="F:serine-type endopeptidase activity"/>
    <property type="evidence" value="ECO:0007669"/>
    <property type="project" value="UniProtKB-EC"/>
</dbReference>
<evidence type="ECO:0000256" key="5">
    <source>
        <dbReference type="RuleBase" id="RU004404"/>
    </source>
</evidence>
<dbReference type="InterPro" id="IPR036365">
    <property type="entry name" value="PGBD-like_sf"/>
</dbReference>